<gene>
    <name evidence="1" type="ORF">H6G83_19860</name>
</gene>
<dbReference type="RefSeq" id="WP_190475476.1">
    <property type="nucleotide sequence ID" value="NZ_JACJSG010000028.1"/>
</dbReference>
<dbReference type="EMBL" id="JACJSG010000028">
    <property type="protein sequence ID" value="MBD2502832.1"/>
    <property type="molecule type" value="Genomic_DNA"/>
</dbReference>
<dbReference type="SUPFAM" id="SSF141571">
    <property type="entry name" value="Pentapeptide repeat-like"/>
    <property type="match status" value="1"/>
</dbReference>
<dbReference type="PANTHER" id="PTHR14136:SF17">
    <property type="entry name" value="BTB_POZ DOMAIN-CONTAINING PROTEIN KCTD9"/>
    <property type="match status" value="1"/>
</dbReference>
<sequence>MIMINPHTQDQELRSQSIHFLEQSPAQRLQILQELGLGRFKFLSKIRLNDENIDCVIRFLQNPGEMKFPNLSGADLSDLNLDDVSLIRGNLTEANLQGTSLLNADLIFVNFTKADLRKADLRGATLNGTVWLETLVEDCQLGIGNGLTKQQRKELQLRGAKFNHLVEDD</sequence>
<accession>A0ABR8D6N3</accession>
<proteinExistence type="predicted"/>
<dbReference type="PANTHER" id="PTHR14136">
    <property type="entry name" value="BTB_POZ DOMAIN-CONTAINING PROTEIN KCTD9"/>
    <property type="match status" value="1"/>
</dbReference>
<dbReference type="Proteomes" id="UP000661112">
    <property type="component" value="Unassembled WGS sequence"/>
</dbReference>
<dbReference type="InterPro" id="IPR051082">
    <property type="entry name" value="Pentapeptide-BTB/POZ_domain"/>
</dbReference>
<organism evidence="1 2">
    <name type="scientific">Anabaena azotica FACHB-119</name>
    <dbReference type="NCBI Taxonomy" id="947527"/>
    <lineage>
        <taxon>Bacteria</taxon>
        <taxon>Bacillati</taxon>
        <taxon>Cyanobacteriota</taxon>
        <taxon>Cyanophyceae</taxon>
        <taxon>Nostocales</taxon>
        <taxon>Nostocaceae</taxon>
        <taxon>Anabaena</taxon>
        <taxon>Anabaena azotica</taxon>
    </lineage>
</organism>
<keyword evidence="2" id="KW-1185">Reference proteome</keyword>
<protein>
    <submittedName>
        <fullName evidence="1">Pentapeptide repeat-containing protein</fullName>
    </submittedName>
</protein>
<dbReference type="Gene3D" id="2.160.20.80">
    <property type="entry name" value="E3 ubiquitin-protein ligase SopA"/>
    <property type="match status" value="1"/>
</dbReference>
<reference evidence="1 2" key="1">
    <citation type="journal article" date="2020" name="ISME J.">
        <title>Comparative genomics reveals insights into cyanobacterial evolution and habitat adaptation.</title>
        <authorList>
            <person name="Chen M.Y."/>
            <person name="Teng W.K."/>
            <person name="Zhao L."/>
            <person name="Hu C.X."/>
            <person name="Zhou Y.K."/>
            <person name="Han B.P."/>
            <person name="Song L.R."/>
            <person name="Shu W.S."/>
        </authorList>
    </citation>
    <scope>NUCLEOTIDE SEQUENCE [LARGE SCALE GENOMIC DNA]</scope>
    <source>
        <strain evidence="1 2">FACHB-119</strain>
    </source>
</reference>
<dbReference type="InterPro" id="IPR001646">
    <property type="entry name" value="5peptide_repeat"/>
</dbReference>
<name>A0ABR8D6N3_9NOST</name>
<dbReference type="Pfam" id="PF00805">
    <property type="entry name" value="Pentapeptide"/>
    <property type="match status" value="1"/>
</dbReference>
<evidence type="ECO:0000313" key="2">
    <source>
        <dbReference type="Proteomes" id="UP000661112"/>
    </source>
</evidence>
<evidence type="ECO:0000313" key="1">
    <source>
        <dbReference type="EMBL" id="MBD2502832.1"/>
    </source>
</evidence>
<comment type="caution">
    <text evidence="1">The sequence shown here is derived from an EMBL/GenBank/DDBJ whole genome shotgun (WGS) entry which is preliminary data.</text>
</comment>